<feature type="region of interest" description="Disordered" evidence="1">
    <location>
        <begin position="86"/>
        <end position="110"/>
    </location>
</feature>
<evidence type="ECO:0000313" key="2">
    <source>
        <dbReference type="EMBL" id="KKN80635.1"/>
    </source>
</evidence>
<organism evidence="2">
    <name type="scientific">marine sediment metagenome</name>
    <dbReference type="NCBI Taxonomy" id="412755"/>
    <lineage>
        <taxon>unclassified sequences</taxon>
        <taxon>metagenomes</taxon>
        <taxon>ecological metagenomes</taxon>
    </lineage>
</organism>
<accession>A0A0F9THC1</accession>
<proteinExistence type="predicted"/>
<dbReference type="AlphaFoldDB" id="A0A0F9THC1"/>
<name>A0A0F9THC1_9ZZZZ</name>
<gene>
    <name evidence="2" type="ORF">LCGC14_0327270</name>
</gene>
<dbReference type="EMBL" id="LAZR01000227">
    <property type="protein sequence ID" value="KKN80635.1"/>
    <property type="molecule type" value="Genomic_DNA"/>
</dbReference>
<sequence>MTADAPREGYYLMYRVRNGPLVPVRIYSGVTPDPDFPDNPQDRSPVLCALCDGKGVDVDSVWPWCARRPITEAEYRYRLEAAAWDRRHDPASPGANPDEPIDLNRTRPVF</sequence>
<reference evidence="2" key="1">
    <citation type="journal article" date="2015" name="Nature">
        <title>Complex archaea that bridge the gap between prokaryotes and eukaryotes.</title>
        <authorList>
            <person name="Spang A."/>
            <person name="Saw J.H."/>
            <person name="Jorgensen S.L."/>
            <person name="Zaremba-Niedzwiedzka K."/>
            <person name="Martijn J."/>
            <person name="Lind A.E."/>
            <person name="van Eijk R."/>
            <person name="Schleper C."/>
            <person name="Guy L."/>
            <person name="Ettema T.J."/>
        </authorList>
    </citation>
    <scope>NUCLEOTIDE SEQUENCE</scope>
</reference>
<comment type="caution">
    <text evidence="2">The sequence shown here is derived from an EMBL/GenBank/DDBJ whole genome shotgun (WGS) entry which is preliminary data.</text>
</comment>
<evidence type="ECO:0000256" key="1">
    <source>
        <dbReference type="SAM" id="MobiDB-lite"/>
    </source>
</evidence>
<protein>
    <submittedName>
        <fullName evidence="2">Uncharacterized protein</fullName>
    </submittedName>
</protein>